<proteinExistence type="predicted"/>
<evidence type="ECO:0000313" key="3">
    <source>
        <dbReference type="WBParaSite" id="Csp11.Scaffold629.g10476.t1"/>
    </source>
</evidence>
<feature type="compositionally biased region" description="Low complexity" evidence="1">
    <location>
        <begin position="171"/>
        <end position="191"/>
    </location>
</feature>
<accession>A0A1I7TPG8</accession>
<feature type="compositionally biased region" description="Basic and acidic residues" evidence="1">
    <location>
        <begin position="117"/>
        <end position="135"/>
    </location>
</feature>
<feature type="region of interest" description="Disordered" evidence="1">
    <location>
        <begin position="166"/>
        <end position="245"/>
    </location>
</feature>
<feature type="compositionally biased region" description="Basic residues" evidence="1">
    <location>
        <begin position="221"/>
        <end position="232"/>
    </location>
</feature>
<dbReference type="Proteomes" id="UP000095282">
    <property type="component" value="Unplaced"/>
</dbReference>
<reference evidence="3" key="1">
    <citation type="submission" date="2016-11" db="UniProtKB">
        <authorList>
            <consortium name="WormBaseParasite"/>
        </authorList>
    </citation>
    <scope>IDENTIFICATION</scope>
</reference>
<dbReference type="AlphaFoldDB" id="A0A1I7TPG8"/>
<dbReference type="WBParaSite" id="Csp11.Scaffold629.g10476.t1">
    <property type="protein sequence ID" value="Csp11.Scaffold629.g10476.t1"/>
    <property type="gene ID" value="Csp11.Scaffold629.g10476"/>
</dbReference>
<feature type="compositionally biased region" description="Basic and acidic residues" evidence="1">
    <location>
        <begin position="192"/>
        <end position="206"/>
    </location>
</feature>
<sequence>MMTSTDIRFIVPLRCLHGSTTQSGRKTGNEEPENDFFGKEEEQTLENPCGVHVVALCHNYLQNFEQFPLRSVDALMLRKQIEVFNKEMFRIQEERKTNNKVHEEQNLKNKSSQSDLFEDRHHVEQSPKRQECDSFPDFDCRDLDGYQSEAQTDNSPDSIDKLFEDMEHSESSTSAEASPELPNNDNNSNENQKPENQDSKRADNQENKSNCSEMLQAVPKRNFRVMASRRKHEQKEEMRKKQAEKKEAELLREQELKERMEEPTHQVLQRYRKESKAKNCNDRGLNSFLICCKCCDHFCKFCEQDKKETNEDVENGIEMRELGDRTSVRMSLLNEEEYSTEEVETVEKR</sequence>
<organism evidence="2 3">
    <name type="scientific">Caenorhabditis tropicalis</name>
    <dbReference type="NCBI Taxonomy" id="1561998"/>
    <lineage>
        <taxon>Eukaryota</taxon>
        <taxon>Metazoa</taxon>
        <taxon>Ecdysozoa</taxon>
        <taxon>Nematoda</taxon>
        <taxon>Chromadorea</taxon>
        <taxon>Rhabditida</taxon>
        <taxon>Rhabditina</taxon>
        <taxon>Rhabditomorpha</taxon>
        <taxon>Rhabditoidea</taxon>
        <taxon>Rhabditidae</taxon>
        <taxon>Peloderinae</taxon>
        <taxon>Caenorhabditis</taxon>
    </lineage>
</organism>
<protein>
    <submittedName>
        <fullName evidence="3">Ubiquitinyl hydrolase 1</fullName>
    </submittedName>
</protein>
<feature type="compositionally biased region" description="Basic and acidic residues" evidence="1">
    <location>
        <begin position="233"/>
        <end position="245"/>
    </location>
</feature>
<keyword evidence="2" id="KW-1185">Reference proteome</keyword>
<name>A0A1I7TPG8_9PELO</name>
<evidence type="ECO:0000256" key="1">
    <source>
        <dbReference type="SAM" id="MobiDB-lite"/>
    </source>
</evidence>
<evidence type="ECO:0000313" key="2">
    <source>
        <dbReference type="Proteomes" id="UP000095282"/>
    </source>
</evidence>
<feature type="compositionally biased region" description="Basic and acidic residues" evidence="1">
    <location>
        <begin position="95"/>
        <end position="107"/>
    </location>
</feature>
<feature type="region of interest" description="Disordered" evidence="1">
    <location>
        <begin position="95"/>
        <end position="135"/>
    </location>
</feature>